<sequence>MQAFFRALSALALVLCLFCTLPLSAQTYTPKQIRIEGAGDADTANLLRIAALKPGTLSKQEIEAALQRIADTGMFTDLSYTVNSDALVFKLTAAAASQSQPVHYANFTWWQPAELEQLVEARVPLFHGTMPLSGNLPDQVEAALTDLLREKGVDAKVTAMQTAGGPDGSIAANTLLISSPQIVLGEIHLQGVSPALAPKLVEVQRALSGQDLDLYETSKAIRDNIADLSQDAGYLDIATDPPAFTVPRKDGNRFVVDASTTVREGEIYRVAQIDIQAAAPLSHAEQEKTTEIKVGDPASPMALRIGKGLLQRAYTDQGFLDAVVKPSANKNSAAHTVAYSFAITVGEVYHLAGVDSSALPASQQSAFAHDPKLKAGVLADREVQQEIFRTLKDQQALKTTRIAEQRDRAHHTVTFILTSIITKP</sequence>
<comment type="caution">
    <text evidence="3">The sequence shown here is derived from an EMBL/GenBank/DDBJ whole genome shotgun (WGS) entry which is preliminary data.</text>
</comment>
<reference evidence="3 4" key="1">
    <citation type="submission" date="2020-08" db="EMBL/GenBank/DDBJ databases">
        <title>Genomic Encyclopedia of Type Strains, Phase IV (KMG-V): Genome sequencing to study the core and pangenomes of soil and plant-associated prokaryotes.</title>
        <authorList>
            <person name="Whitman W."/>
        </authorList>
    </citation>
    <scope>NUCLEOTIDE SEQUENCE [LARGE SCALE GENOMIC DNA]</scope>
    <source>
        <strain evidence="3 4">X5P3</strain>
    </source>
</reference>
<evidence type="ECO:0000256" key="1">
    <source>
        <dbReference type="SAM" id="SignalP"/>
    </source>
</evidence>
<dbReference type="EMBL" id="JACHIO010000015">
    <property type="protein sequence ID" value="MBB5065269.1"/>
    <property type="molecule type" value="Genomic_DNA"/>
</dbReference>
<protein>
    <submittedName>
        <fullName evidence="3">Outer membrane protein assembly factor BamA</fullName>
    </submittedName>
</protein>
<accession>A0A7W8EB71</accession>
<keyword evidence="1" id="KW-0732">Signal</keyword>
<proteinExistence type="predicted"/>
<feature type="domain" description="POTRA" evidence="2">
    <location>
        <begin position="268"/>
        <end position="344"/>
    </location>
</feature>
<dbReference type="AlphaFoldDB" id="A0A7W8EB71"/>
<feature type="chain" id="PRO_5030926381" evidence="1">
    <location>
        <begin position="26"/>
        <end position="424"/>
    </location>
</feature>
<name>A0A7W8EB71_9BACT</name>
<evidence type="ECO:0000313" key="4">
    <source>
        <dbReference type="Proteomes" id="UP000584867"/>
    </source>
</evidence>
<dbReference type="Pfam" id="PF07244">
    <property type="entry name" value="POTRA"/>
    <property type="match status" value="1"/>
</dbReference>
<dbReference type="RefSeq" id="WP_184257814.1">
    <property type="nucleotide sequence ID" value="NZ_JACHIO010000015.1"/>
</dbReference>
<feature type="signal peptide" evidence="1">
    <location>
        <begin position="1"/>
        <end position="25"/>
    </location>
</feature>
<dbReference type="GO" id="GO:0019867">
    <property type="term" value="C:outer membrane"/>
    <property type="evidence" value="ECO:0007669"/>
    <property type="project" value="InterPro"/>
</dbReference>
<dbReference type="InterPro" id="IPR010827">
    <property type="entry name" value="BamA/TamA_POTRA"/>
</dbReference>
<evidence type="ECO:0000313" key="3">
    <source>
        <dbReference type="EMBL" id="MBB5065269.1"/>
    </source>
</evidence>
<gene>
    <name evidence="3" type="ORF">HDF15_003632</name>
</gene>
<dbReference type="Proteomes" id="UP000584867">
    <property type="component" value="Unassembled WGS sequence"/>
</dbReference>
<organism evidence="3 4">
    <name type="scientific">Granulicella mallensis</name>
    <dbReference type="NCBI Taxonomy" id="940614"/>
    <lineage>
        <taxon>Bacteria</taxon>
        <taxon>Pseudomonadati</taxon>
        <taxon>Acidobacteriota</taxon>
        <taxon>Terriglobia</taxon>
        <taxon>Terriglobales</taxon>
        <taxon>Acidobacteriaceae</taxon>
        <taxon>Granulicella</taxon>
    </lineage>
</organism>
<evidence type="ECO:0000259" key="2">
    <source>
        <dbReference type="Pfam" id="PF07244"/>
    </source>
</evidence>
<dbReference type="Gene3D" id="3.10.20.310">
    <property type="entry name" value="membrane protein fhac"/>
    <property type="match status" value="2"/>
</dbReference>